<name>A0A368BUX8_9GAMM</name>
<dbReference type="PROSITE" id="PS51168">
    <property type="entry name" value="CHORISMATE_MUT_2"/>
    <property type="match status" value="1"/>
</dbReference>
<evidence type="ECO:0000256" key="9">
    <source>
        <dbReference type="ARBA" id="ARBA00022490"/>
    </source>
</evidence>
<dbReference type="EC" id="5.4.99.5" evidence="6"/>
<dbReference type="Gene3D" id="1.20.59.10">
    <property type="entry name" value="Chorismate mutase"/>
    <property type="match status" value="1"/>
</dbReference>
<dbReference type="InterPro" id="IPR002912">
    <property type="entry name" value="ACT_dom"/>
</dbReference>
<dbReference type="GO" id="GO:0046417">
    <property type="term" value="P:chorismate metabolic process"/>
    <property type="evidence" value="ECO:0007669"/>
    <property type="project" value="InterPro"/>
</dbReference>
<dbReference type="AlphaFoldDB" id="A0A368BUX8"/>
<comment type="caution">
    <text evidence="23">The sequence shown here is derived from an EMBL/GenBank/DDBJ whole genome shotgun (WGS) entry which is preliminary data.</text>
</comment>
<dbReference type="SUPFAM" id="SSF48600">
    <property type="entry name" value="Chorismate mutase II"/>
    <property type="match status" value="1"/>
</dbReference>
<evidence type="ECO:0000256" key="4">
    <source>
        <dbReference type="ARBA" id="ARBA00004741"/>
    </source>
</evidence>
<dbReference type="UniPathway" id="UPA00121">
    <property type="reaction ID" value="UER00345"/>
</dbReference>
<evidence type="ECO:0000259" key="22">
    <source>
        <dbReference type="PROSITE" id="PS51671"/>
    </source>
</evidence>
<dbReference type="UniPathway" id="UPA00120">
    <property type="reaction ID" value="UER00203"/>
</dbReference>
<keyword evidence="13" id="KW-0413">Isomerase</keyword>
<comment type="catalytic activity">
    <reaction evidence="18">
        <text>prephenate + H(+) = 3-phenylpyruvate + CO2 + H2O</text>
        <dbReference type="Rhea" id="RHEA:21648"/>
        <dbReference type="ChEBI" id="CHEBI:15377"/>
        <dbReference type="ChEBI" id="CHEBI:15378"/>
        <dbReference type="ChEBI" id="CHEBI:16526"/>
        <dbReference type="ChEBI" id="CHEBI:18005"/>
        <dbReference type="ChEBI" id="CHEBI:29934"/>
        <dbReference type="EC" id="4.2.1.51"/>
    </reaction>
</comment>
<dbReference type="SUPFAM" id="SSF53850">
    <property type="entry name" value="Periplasmic binding protein-like II"/>
    <property type="match status" value="1"/>
</dbReference>
<dbReference type="InterPro" id="IPR002701">
    <property type="entry name" value="CM_II_prokaryot"/>
</dbReference>
<evidence type="ECO:0000256" key="8">
    <source>
        <dbReference type="ARBA" id="ARBA00014401"/>
    </source>
</evidence>
<keyword evidence="14 23" id="KW-0456">Lyase</keyword>
<evidence type="ECO:0000256" key="18">
    <source>
        <dbReference type="ARBA" id="ARBA00047848"/>
    </source>
</evidence>
<evidence type="ECO:0000256" key="13">
    <source>
        <dbReference type="ARBA" id="ARBA00023235"/>
    </source>
</evidence>
<comment type="pathway">
    <text evidence="4">Amino-acid biosynthesis; L-phenylalanine biosynthesis; phenylpyruvate from prephenate: step 1/1.</text>
</comment>
<accession>A0A368BUX8</accession>
<evidence type="ECO:0000256" key="3">
    <source>
        <dbReference type="ARBA" id="ARBA00004496"/>
    </source>
</evidence>
<dbReference type="InterPro" id="IPR036263">
    <property type="entry name" value="Chorismate_II_sf"/>
</dbReference>
<dbReference type="PIRSF" id="PIRSF001500">
    <property type="entry name" value="Chor_mut_pdt_Ppr"/>
    <property type="match status" value="1"/>
</dbReference>
<dbReference type="EC" id="4.2.1.51" evidence="7"/>
<dbReference type="PROSITE" id="PS51671">
    <property type="entry name" value="ACT"/>
    <property type="match status" value="1"/>
</dbReference>
<keyword evidence="10" id="KW-0028">Amino-acid biosynthesis</keyword>
<evidence type="ECO:0000256" key="11">
    <source>
        <dbReference type="ARBA" id="ARBA00023141"/>
    </source>
</evidence>
<dbReference type="Proteomes" id="UP000253307">
    <property type="component" value="Unassembled WGS sequence"/>
</dbReference>
<reference evidence="23 24" key="1">
    <citation type="journal article" date="2018" name="Microbiome">
        <title>Fine metagenomic profile of the Mediterranean stratified and mixed water columns revealed by assembly and recruitment.</title>
        <authorList>
            <person name="Haro-Moreno J.M."/>
            <person name="Lopez-Perez M."/>
            <person name="De La Torre J.R."/>
            <person name="Picazo A."/>
            <person name="Camacho A."/>
            <person name="Rodriguez-Valera F."/>
        </authorList>
    </citation>
    <scope>NUCLEOTIDE SEQUENCE [LARGE SCALE GENOMIC DNA]</scope>
    <source>
        <strain evidence="23">MED-G82</strain>
    </source>
</reference>
<dbReference type="InterPro" id="IPR036979">
    <property type="entry name" value="CM_dom_sf"/>
</dbReference>
<evidence type="ECO:0000313" key="23">
    <source>
        <dbReference type="EMBL" id="RCL41130.1"/>
    </source>
</evidence>
<dbReference type="NCBIfam" id="TIGR01807">
    <property type="entry name" value="CM_P2"/>
    <property type="match status" value="1"/>
</dbReference>
<gene>
    <name evidence="23" type="ORF">DBW96_02450</name>
</gene>
<evidence type="ECO:0000256" key="19">
    <source>
        <dbReference type="PIRSR" id="PIRSR001500-2"/>
    </source>
</evidence>
<dbReference type="PROSITE" id="PS51171">
    <property type="entry name" value="PREPHENATE_DEHYDR_3"/>
    <property type="match status" value="1"/>
</dbReference>
<dbReference type="Gene3D" id="3.30.70.260">
    <property type="match status" value="1"/>
</dbReference>
<dbReference type="InterPro" id="IPR045865">
    <property type="entry name" value="ACT-like_dom_sf"/>
</dbReference>
<sequence>MTKTKIEQVRKKIDKIDYQILELIQKRGVHAKEIGSLKSQLSAKSSFYKPEREAQILRRLIEKNSGLISDKKVKPIFKELISACLSLEESLQIAFLGPLGTHSEAAVKKHFGSSINLDPRATIDDVFYQVTNGASQFGMVPFENSSEGVVNATLNCLVDEKLLICGETYLDIEHNLAGRATSKISTAKVIASHPQALGQCSKWLENNLPNIKRKLTSSTAKAAELAKSNKDTLCIVGSLAVEKYKLKTHAQKIENHSDNRTRFLIVGNQKISKTGKDKTSLLIQTNNKPGALVKLLKPFEEKKINLFRVETRPSRSTRDSHNFFIDSAGHLSDSKLQKVISTIRSDGAFVRILGSYPDES</sequence>
<dbReference type="CDD" id="cd04905">
    <property type="entry name" value="ACT_CM-PDT"/>
    <property type="match status" value="1"/>
</dbReference>
<evidence type="ECO:0000256" key="17">
    <source>
        <dbReference type="ARBA" id="ARBA00031520"/>
    </source>
</evidence>
<evidence type="ECO:0000256" key="10">
    <source>
        <dbReference type="ARBA" id="ARBA00022605"/>
    </source>
</evidence>
<dbReference type="InterPro" id="IPR008242">
    <property type="entry name" value="Chor_mutase/pphenate_deHydtase"/>
</dbReference>
<dbReference type="GO" id="GO:0009094">
    <property type="term" value="P:L-phenylalanine biosynthetic process"/>
    <property type="evidence" value="ECO:0007669"/>
    <property type="project" value="UniProtKB-UniPathway"/>
</dbReference>
<dbReference type="GO" id="GO:0005737">
    <property type="term" value="C:cytoplasm"/>
    <property type="evidence" value="ECO:0007669"/>
    <property type="project" value="UniProtKB-SubCell"/>
</dbReference>
<dbReference type="PANTHER" id="PTHR21022">
    <property type="entry name" value="PREPHENATE DEHYDRATASE P PROTEIN"/>
    <property type="match status" value="1"/>
</dbReference>
<keyword evidence="11" id="KW-0057">Aromatic amino acid biosynthesis</keyword>
<dbReference type="NCBIfam" id="NF008865">
    <property type="entry name" value="PRK11898.1"/>
    <property type="match status" value="1"/>
</dbReference>
<dbReference type="InterPro" id="IPR001086">
    <property type="entry name" value="Preph_deHydtase"/>
</dbReference>
<dbReference type="CDD" id="cd13630">
    <property type="entry name" value="PBP2_PDT_1"/>
    <property type="match status" value="1"/>
</dbReference>
<evidence type="ECO:0000259" key="20">
    <source>
        <dbReference type="PROSITE" id="PS51168"/>
    </source>
</evidence>
<proteinExistence type="predicted"/>
<dbReference type="PANTHER" id="PTHR21022:SF19">
    <property type="entry name" value="PREPHENATE DEHYDRATASE-RELATED"/>
    <property type="match status" value="1"/>
</dbReference>
<evidence type="ECO:0000256" key="14">
    <source>
        <dbReference type="ARBA" id="ARBA00023239"/>
    </source>
</evidence>
<evidence type="ECO:0000256" key="12">
    <source>
        <dbReference type="ARBA" id="ARBA00023222"/>
    </source>
</evidence>
<evidence type="ECO:0000313" key="24">
    <source>
        <dbReference type="Proteomes" id="UP000253307"/>
    </source>
</evidence>
<comment type="function">
    <text evidence="2">Catalyzes the Claisen rearrangement of chorismate to prephenate and the decarboxylation/dehydration of prephenate to phenylpyruvate.</text>
</comment>
<evidence type="ECO:0000256" key="15">
    <source>
        <dbReference type="ARBA" id="ARBA00023268"/>
    </source>
</evidence>
<dbReference type="Pfam" id="PF01817">
    <property type="entry name" value="CM_2"/>
    <property type="match status" value="1"/>
</dbReference>
<feature type="domain" description="ACT" evidence="22">
    <location>
        <begin position="280"/>
        <end position="357"/>
    </location>
</feature>
<dbReference type="Pfam" id="PF00800">
    <property type="entry name" value="PDT"/>
    <property type="match status" value="1"/>
</dbReference>
<evidence type="ECO:0000256" key="7">
    <source>
        <dbReference type="ARBA" id="ARBA00013147"/>
    </source>
</evidence>
<evidence type="ECO:0000256" key="2">
    <source>
        <dbReference type="ARBA" id="ARBA00002364"/>
    </source>
</evidence>
<evidence type="ECO:0000256" key="16">
    <source>
        <dbReference type="ARBA" id="ARBA00031175"/>
    </source>
</evidence>
<evidence type="ECO:0000256" key="6">
    <source>
        <dbReference type="ARBA" id="ARBA00012404"/>
    </source>
</evidence>
<dbReference type="SUPFAM" id="SSF55021">
    <property type="entry name" value="ACT-like"/>
    <property type="match status" value="1"/>
</dbReference>
<comment type="subcellular location">
    <subcellularLocation>
        <location evidence="3">Cytoplasm</location>
    </subcellularLocation>
</comment>
<keyword evidence="12" id="KW-0584">Phenylalanine biosynthesis</keyword>
<organism evidence="23 24">
    <name type="scientific">SAR86 cluster bacterium</name>
    <dbReference type="NCBI Taxonomy" id="2030880"/>
    <lineage>
        <taxon>Bacteria</taxon>
        <taxon>Pseudomonadati</taxon>
        <taxon>Pseudomonadota</taxon>
        <taxon>Gammaproteobacteria</taxon>
        <taxon>SAR86 cluster</taxon>
    </lineage>
</organism>
<comment type="pathway">
    <text evidence="5">Metabolic intermediate biosynthesis; prephenate biosynthesis; prephenate from chorismate: step 1/1.</text>
</comment>
<keyword evidence="15" id="KW-0511">Multifunctional enzyme</keyword>
<dbReference type="SMART" id="SM00830">
    <property type="entry name" value="CM_2"/>
    <property type="match status" value="1"/>
</dbReference>
<dbReference type="GO" id="GO:0004664">
    <property type="term" value="F:prephenate dehydratase activity"/>
    <property type="evidence" value="ECO:0007669"/>
    <property type="project" value="UniProtKB-EC"/>
</dbReference>
<keyword evidence="9" id="KW-0963">Cytoplasm</keyword>
<dbReference type="GO" id="GO:0004106">
    <property type="term" value="F:chorismate mutase activity"/>
    <property type="evidence" value="ECO:0007669"/>
    <property type="project" value="UniProtKB-EC"/>
</dbReference>
<feature type="domain" description="Prephenate dehydratase" evidence="21">
    <location>
        <begin position="92"/>
        <end position="268"/>
    </location>
</feature>
<feature type="domain" description="Chorismate mutase" evidence="20">
    <location>
        <begin position="1"/>
        <end position="92"/>
    </location>
</feature>
<feature type="site" description="Essential for prephenate dehydratase activity" evidence="19">
    <location>
        <position position="261"/>
    </location>
</feature>
<dbReference type="InterPro" id="IPR010957">
    <property type="entry name" value="G/b/e-P-prot_chorismate_mutase"/>
</dbReference>
<comment type="catalytic activity">
    <reaction evidence="1">
        <text>chorismate = prephenate</text>
        <dbReference type="Rhea" id="RHEA:13897"/>
        <dbReference type="ChEBI" id="CHEBI:29748"/>
        <dbReference type="ChEBI" id="CHEBI:29934"/>
        <dbReference type="EC" id="5.4.99.5"/>
    </reaction>
</comment>
<evidence type="ECO:0000256" key="5">
    <source>
        <dbReference type="ARBA" id="ARBA00004817"/>
    </source>
</evidence>
<dbReference type="Gene3D" id="3.40.190.10">
    <property type="entry name" value="Periplasmic binding protein-like II"/>
    <property type="match status" value="2"/>
</dbReference>
<evidence type="ECO:0000256" key="1">
    <source>
        <dbReference type="ARBA" id="ARBA00000824"/>
    </source>
</evidence>
<dbReference type="EMBL" id="QOPE01000015">
    <property type="protein sequence ID" value="RCL41130.1"/>
    <property type="molecule type" value="Genomic_DNA"/>
</dbReference>
<evidence type="ECO:0000259" key="21">
    <source>
        <dbReference type="PROSITE" id="PS51171"/>
    </source>
</evidence>
<protein>
    <recommendedName>
        <fullName evidence="8">Bifunctional chorismate mutase/prephenate dehydratase</fullName>
        <ecNumber evidence="7">4.2.1.51</ecNumber>
        <ecNumber evidence="6">5.4.99.5</ecNumber>
    </recommendedName>
    <alternativeName>
        <fullName evidence="17">Chorismate mutase-prephenate dehydratase</fullName>
    </alternativeName>
    <alternativeName>
        <fullName evidence="16">p-protein</fullName>
    </alternativeName>
</protein>